<sequence length="147" mass="15921">MDSPPEKQPPKACIPPTPGSENFPGCGSVKETMIANAWSTFENTQQGGRGVRGLTLFKDLPAECRQQFMIKENVPFGMPAPPGQLDWAGKAALCRGCTTMPPNFNPNTPLDTGPPVAKRTSLRSTFACDTKDIMKECVPKIILIDTK</sequence>
<proteinExistence type="predicted"/>
<reference evidence="2" key="1">
    <citation type="submission" date="2020-11" db="EMBL/GenBank/DDBJ databases">
        <authorList>
            <person name="Tran Van P."/>
        </authorList>
    </citation>
    <scope>NUCLEOTIDE SEQUENCE</scope>
</reference>
<accession>A0A7R8WVX2</accession>
<name>A0A7R8WVX2_9CRUS</name>
<evidence type="ECO:0000256" key="1">
    <source>
        <dbReference type="SAM" id="MobiDB-lite"/>
    </source>
</evidence>
<evidence type="ECO:0000313" key="2">
    <source>
        <dbReference type="EMBL" id="CAD7238904.1"/>
    </source>
</evidence>
<feature type="region of interest" description="Disordered" evidence="1">
    <location>
        <begin position="1"/>
        <end position="20"/>
    </location>
</feature>
<dbReference type="EMBL" id="OB711302">
    <property type="protein sequence ID" value="CAD7238904.1"/>
    <property type="molecule type" value="Genomic_DNA"/>
</dbReference>
<gene>
    <name evidence="2" type="ORF">CTOB1V02_LOCUS16719</name>
</gene>
<organism evidence="2">
    <name type="scientific">Cyprideis torosa</name>
    <dbReference type="NCBI Taxonomy" id="163714"/>
    <lineage>
        <taxon>Eukaryota</taxon>
        <taxon>Metazoa</taxon>
        <taxon>Ecdysozoa</taxon>
        <taxon>Arthropoda</taxon>
        <taxon>Crustacea</taxon>
        <taxon>Oligostraca</taxon>
        <taxon>Ostracoda</taxon>
        <taxon>Podocopa</taxon>
        <taxon>Podocopida</taxon>
        <taxon>Cytherocopina</taxon>
        <taxon>Cytheroidea</taxon>
        <taxon>Cytherideidae</taxon>
        <taxon>Cyprideis</taxon>
    </lineage>
</organism>
<protein>
    <submittedName>
        <fullName evidence="2">Uncharacterized protein</fullName>
    </submittedName>
</protein>
<feature type="non-terminal residue" evidence="2">
    <location>
        <position position="147"/>
    </location>
</feature>
<dbReference type="AlphaFoldDB" id="A0A7R8WVX2"/>